<reference evidence="4 5" key="1">
    <citation type="journal article" date="2011" name="PLoS ONE">
        <title>Haloquadratum walsbyi: limited diversity in a global pond.</title>
        <authorList>
            <person name="Dyall-Smith M."/>
            <person name="Pfeiffer F."/>
            <person name="Klee K."/>
            <person name="Palm P."/>
            <person name="Gross K."/>
            <person name="Schuster S.C."/>
            <person name="Rampp M."/>
            <person name="Oesterhelt D."/>
        </authorList>
    </citation>
    <scope>NUCLEOTIDE SEQUENCE [LARGE SCALE GENOMIC DNA]</scope>
    <source>
        <strain evidence="5">DSM 16854 / JCM 12705 / C23</strain>
    </source>
</reference>
<dbReference type="Pfam" id="PF13185">
    <property type="entry name" value="GAF_2"/>
    <property type="match status" value="1"/>
</dbReference>
<accession>G0LL84</accession>
<feature type="domain" description="PAC" evidence="3">
    <location>
        <begin position="730"/>
        <end position="782"/>
    </location>
</feature>
<dbReference type="InterPro" id="IPR003018">
    <property type="entry name" value="GAF"/>
</dbReference>
<dbReference type="EC" id="2.7.13.3" evidence="4"/>
<dbReference type="GO" id="GO:0004673">
    <property type="term" value="F:protein histidine kinase activity"/>
    <property type="evidence" value="ECO:0007669"/>
    <property type="project" value="UniProtKB-EC"/>
</dbReference>
<dbReference type="PANTHER" id="PTHR44757">
    <property type="entry name" value="DIGUANYLATE CYCLASE DGCP"/>
    <property type="match status" value="1"/>
</dbReference>
<feature type="domain" description="PAC" evidence="3">
    <location>
        <begin position="969"/>
        <end position="1022"/>
    </location>
</feature>
<feature type="coiled-coil region" evidence="1">
    <location>
        <begin position="528"/>
        <end position="555"/>
    </location>
</feature>
<dbReference type="InterPro" id="IPR013767">
    <property type="entry name" value="PAS_fold"/>
</dbReference>
<feature type="domain" description="PAS" evidence="2">
    <location>
        <begin position="776"/>
        <end position="846"/>
    </location>
</feature>
<keyword evidence="4" id="KW-0808">Transferase</keyword>
<dbReference type="Pfam" id="PF08448">
    <property type="entry name" value="PAS_4"/>
    <property type="match status" value="2"/>
</dbReference>
<dbReference type="SMART" id="SM00086">
    <property type="entry name" value="PAC"/>
    <property type="match status" value="6"/>
</dbReference>
<dbReference type="KEGG" id="hwc:Hqrw_2692"/>
<keyword evidence="1" id="KW-0175">Coiled coil</keyword>
<sequence length="1246" mass="140245">MRSAPDGVTESNHSGLLRLSSELNHSKSIPDAAAVVVKMFDIEFDAPLSAVWQYDEETELLDPIARSAQANKIIGEIPTLPPQSLAGQTYDEQQTKHIRNVPEAERVYNPDTPIQSEIIVPIPAFGVISIGITEVDAFSDSDVRLTELTASNLEAAVNRIRREQQSKTQREWRQILFEGSRDAIIVSDPSGSIIEVNTAACTMTGYDRSELCNQRLKRVLFDSDAETYQSYYQRVLDGESLSDEIQISCADDDHIIGSYSSRRIEVNGSVYVHTTVRDITDEYTRRERLASLESAIDEANDGVAVFENGEYAYVDETHLELYGFDSKEQLLGENWRVLYDDPTEIERIESEILPTVRNKGHWRGNVAASNGEKRYPTELSLTLIDDSRIVCIARDVSEKQARVQELRQNERRFRSVFEDPELLVGLMETDGTVIDINQRAMEYVSADYATICGMEVWKTEFYNHDEELATSIQNWVDRAADGEYISYESEIPDETGNTRYLSGTIRPVTNEGGTIQSLLITAYDVTQRKRRQEELESFQQAIEQANDGVAILEDDGYSYVDETHVEMYGFESKADLLGESWHRLYGEEEIERLQSEAFRALESTGYWRGGVTGTRSNGDTFPAEISLTAVEHGSIVCTVRDETEKKKQKQQLQRKRQQFELLTENIDEYAFLVLDSDGIITSWNDGAENLFGYDPETAVGMSATVLHPGSDQQENIIQRLLTQASMQGESAHEGRRMCKDGSMFYADVRCTPLETDDGSFLGYGLIVHNLTPKRRQQQRTERFVEESVDVVTVVDEDGTFSYVSTASQRVLGHEAEALSGTNVFDYIHVSDQEAVMSDFVSIIENLTQTFECEFRFRTADDTWVSVNARARNHIDDESVGGVLVYIRDISQAKKRARRFEAIFNQQYQLSGLLNTDGTVLRVNNALSSAETEIVDDSQSIQFSELSLWTHSDDVLETVQQSVERAAGGESVQQTIEAMSADGLRLLDLSIRPITDSDGNITLLVVEARDITTQERERRHLQVLQRIIRHNVRNDITKIRGFLDLILEADDHENRKDHAMKIYQVMDNWEAITEKTQQIQNLIQKQGTGVEFVDAKTGLNEVIERFNSSKTGGSVYIETAETVTANMPDAVSAAVDELLQHFTHEVGDTDSDTAVDINIELLTSTTDWITIRFTADRLLSKVKAAVLETGEETQLKHGKGLSLWLVNVVIMQTGGSIAVERTTDGTIITIRIPTQSRRERADAITLT</sequence>
<dbReference type="InterPro" id="IPR035965">
    <property type="entry name" value="PAS-like_dom_sf"/>
</dbReference>
<feature type="domain" description="PAS" evidence="2">
    <location>
        <begin position="169"/>
        <end position="239"/>
    </location>
</feature>
<dbReference type="InterPro" id="IPR000014">
    <property type="entry name" value="PAS"/>
</dbReference>
<dbReference type="PROSITE" id="PS50113">
    <property type="entry name" value="PAC"/>
    <property type="match status" value="3"/>
</dbReference>
<evidence type="ECO:0000259" key="3">
    <source>
        <dbReference type="PROSITE" id="PS50113"/>
    </source>
</evidence>
<evidence type="ECO:0000313" key="5">
    <source>
        <dbReference type="Proteomes" id="UP000007954"/>
    </source>
</evidence>
<feature type="domain" description="PAC" evidence="3">
    <location>
        <begin position="485"/>
        <end position="537"/>
    </location>
</feature>
<dbReference type="RefSeq" id="WP_014556131.1">
    <property type="nucleotide sequence ID" value="NC_017459.1"/>
</dbReference>
<dbReference type="SUPFAM" id="SSF55781">
    <property type="entry name" value="GAF domain-like"/>
    <property type="match status" value="1"/>
</dbReference>
<dbReference type="Gene3D" id="3.30.450.20">
    <property type="entry name" value="PAS domain"/>
    <property type="match status" value="7"/>
</dbReference>
<dbReference type="Pfam" id="PF13426">
    <property type="entry name" value="PAS_9"/>
    <property type="match status" value="4"/>
</dbReference>
<name>G0LL84_HALWC</name>
<protein>
    <submittedName>
        <fullName evidence="4">Sensor box histidine kinase</fullName>
        <ecNumber evidence="4">2.7.13.3</ecNumber>
    </submittedName>
</protein>
<dbReference type="HOGENOM" id="CLU_266157_0_0_2"/>
<dbReference type="AlphaFoldDB" id="G0LL84"/>
<evidence type="ECO:0000313" key="4">
    <source>
        <dbReference type="EMBL" id="CCC40524.1"/>
    </source>
</evidence>
<dbReference type="InterPro" id="IPR001610">
    <property type="entry name" value="PAC"/>
</dbReference>
<feature type="domain" description="PAS" evidence="2">
    <location>
        <begin position="671"/>
        <end position="708"/>
    </location>
</feature>
<dbReference type="Gene3D" id="3.30.450.40">
    <property type="match status" value="1"/>
</dbReference>
<keyword evidence="4" id="KW-0418">Kinase</keyword>
<dbReference type="EMBL" id="FR746099">
    <property type="protein sequence ID" value="CCC40524.1"/>
    <property type="molecule type" value="Genomic_DNA"/>
</dbReference>
<dbReference type="Pfam" id="PF00989">
    <property type="entry name" value="PAS"/>
    <property type="match status" value="1"/>
</dbReference>
<evidence type="ECO:0000256" key="1">
    <source>
        <dbReference type="SAM" id="Coils"/>
    </source>
</evidence>
<dbReference type="Proteomes" id="UP000007954">
    <property type="component" value="Chromosome"/>
</dbReference>
<dbReference type="NCBIfam" id="TIGR00229">
    <property type="entry name" value="sensory_box"/>
    <property type="match status" value="5"/>
</dbReference>
<dbReference type="PROSITE" id="PS50112">
    <property type="entry name" value="PAS"/>
    <property type="match status" value="3"/>
</dbReference>
<proteinExistence type="predicted"/>
<dbReference type="PANTHER" id="PTHR44757:SF2">
    <property type="entry name" value="BIOFILM ARCHITECTURE MAINTENANCE PROTEIN MBAA"/>
    <property type="match status" value="1"/>
</dbReference>
<dbReference type="InterPro" id="IPR013656">
    <property type="entry name" value="PAS_4"/>
</dbReference>
<organism evidence="4 5">
    <name type="scientific">Haloquadratum walsbyi (strain DSM 16854 / JCM 12705 / C23)</name>
    <dbReference type="NCBI Taxonomy" id="768065"/>
    <lineage>
        <taxon>Archaea</taxon>
        <taxon>Methanobacteriati</taxon>
        <taxon>Methanobacteriota</taxon>
        <taxon>Stenosarchaea group</taxon>
        <taxon>Halobacteria</taxon>
        <taxon>Halobacteriales</taxon>
        <taxon>Haloferacaceae</taxon>
        <taxon>Haloquadratum</taxon>
    </lineage>
</organism>
<dbReference type="CDD" id="cd00130">
    <property type="entry name" value="PAS"/>
    <property type="match status" value="4"/>
</dbReference>
<dbReference type="SUPFAM" id="SSF55785">
    <property type="entry name" value="PYP-like sensor domain (PAS domain)"/>
    <property type="match status" value="7"/>
</dbReference>
<dbReference type="InterPro" id="IPR029016">
    <property type="entry name" value="GAF-like_dom_sf"/>
</dbReference>
<dbReference type="OrthoDB" id="8127at2157"/>
<gene>
    <name evidence="4" type="ordered locus">Hqrw_2692</name>
</gene>
<evidence type="ECO:0000259" key="2">
    <source>
        <dbReference type="PROSITE" id="PS50112"/>
    </source>
</evidence>
<dbReference type="InterPro" id="IPR052155">
    <property type="entry name" value="Biofilm_reg_signaling"/>
</dbReference>
<dbReference type="GeneID" id="12447430"/>
<dbReference type="Gene3D" id="3.30.565.10">
    <property type="entry name" value="Histidine kinase-like ATPase, C-terminal domain"/>
    <property type="match status" value="1"/>
</dbReference>
<dbReference type="SMART" id="SM00091">
    <property type="entry name" value="PAS"/>
    <property type="match status" value="7"/>
</dbReference>
<dbReference type="GO" id="GO:0006355">
    <property type="term" value="P:regulation of DNA-templated transcription"/>
    <property type="evidence" value="ECO:0007669"/>
    <property type="project" value="InterPro"/>
</dbReference>
<dbReference type="InterPro" id="IPR036890">
    <property type="entry name" value="HATPase_C_sf"/>
</dbReference>
<dbReference type="InterPro" id="IPR000700">
    <property type="entry name" value="PAS-assoc_C"/>
</dbReference>